<dbReference type="InterPro" id="IPR017932">
    <property type="entry name" value="GATase_2_dom"/>
</dbReference>
<comment type="similarity">
    <text evidence="2">Belongs to the asparagine synthetase family.</text>
</comment>
<dbReference type="GO" id="GO:0004066">
    <property type="term" value="F:asparagine synthase (glutamine-hydrolyzing) activity"/>
    <property type="evidence" value="ECO:0007669"/>
    <property type="project" value="UniProtKB-EC"/>
</dbReference>
<name>A0ABT4UL65_9BACT</name>
<evidence type="ECO:0000256" key="2">
    <source>
        <dbReference type="ARBA" id="ARBA00005752"/>
    </source>
</evidence>
<dbReference type="Gene3D" id="3.60.20.10">
    <property type="entry name" value="Glutamine Phosphoribosylpyrophosphate, subunit 1, domain 1"/>
    <property type="match status" value="1"/>
</dbReference>
<evidence type="ECO:0000256" key="7">
    <source>
        <dbReference type="ARBA" id="ARBA00048741"/>
    </source>
</evidence>
<keyword evidence="9" id="KW-0436">Ligase</keyword>
<comment type="caution">
    <text evidence="9">The sequence shown here is derived from an EMBL/GenBank/DDBJ whole genome shotgun (WGS) entry which is preliminary data.</text>
</comment>
<evidence type="ECO:0000259" key="8">
    <source>
        <dbReference type="PROSITE" id="PS51278"/>
    </source>
</evidence>
<dbReference type="EMBL" id="JAQGEF010000014">
    <property type="protein sequence ID" value="MDA3615586.1"/>
    <property type="molecule type" value="Genomic_DNA"/>
</dbReference>
<organism evidence="9 10">
    <name type="scientific">Polluticaenibacter yanchengensis</name>
    <dbReference type="NCBI Taxonomy" id="3014562"/>
    <lineage>
        <taxon>Bacteria</taxon>
        <taxon>Pseudomonadati</taxon>
        <taxon>Bacteroidota</taxon>
        <taxon>Chitinophagia</taxon>
        <taxon>Chitinophagales</taxon>
        <taxon>Chitinophagaceae</taxon>
        <taxon>Polluticaenibacter</taxon>
    </lineage>
</organism>
<dbReference type="InterPro" id="IPR051786">
    <property type="entry name" value="ASN_synthetase/amidase"/>
</dbReference>
<dbReference type="Pfam" id="PF00733">
    <property type="entry name" value="Asn_synthase"/>
    <property type="match status" value="1"/>
</dbReference>
<reference evidence="9 10" key="1">
    <citation type="submission" date="2022-12" db="EMBL/GenBank/DDBJ databases">
        <title>Chitinophagaceae gen. sp. nov., a new member of the family Chitinophagaceae, isolated from soil in a chemical factory.</title>
        <authorList>
            <person name="Ke Z."/>
        </authorList>
    </citation>
    <scope>NUCLEOTIDE SEQUENCE [LARGE SCALE GENOMIC DNA]</scope>
    <source>
        <strain evidence="9 10">LY-5</strain>
    </source>
</reference>
<dbReference type="Gene3D" id="3.40.50.620">
    <property type="entry name" value="HUPs"/>
    <property type="match status" value="1"/>
</dbReference>
<dbReference type="InterPro" id="IPR029055">
    <property type="entry name" value="Ntn_hydrolases_N"/>
</dbReference>
<protein>
    <recommendedName>
        <fullName evidence="3">asparagine synthase (glutamine-hydrolyzing)</fullName>
        <ecNumber evidence="3">6.3.5.4</ecNumber>
    </recommendedName>
</protein>
<evidence type="ECO:0000256" key="1">
    <source>
        <dbReference type="ARBA" id="ARBA00005187"/>
    </source>
</evidence>
<dbReference type="RefSeq" id="WP_407031913.1">
    <property type="nucleotide sequence ID" value="NZ_JAQGEF010000014.1"/>
</dbReference>
<keyword evidence="10" id="KW-1185">Reference proteome</keyword>
<dbReference type="InterPro" id="IPR006426">
    <property type="entry name" value="Asn_synth_AEB"/>
</dbReference>
<dbReference type="CDD" id="cd01991">
    <property type="entry name" value="Asn_synthase_B_C"/>
    <property type="match status" value="1"/>
</dbReference>
<evidence type="ECO:0000256" key="3">
    <source>
        <dbReference type="ARBA" id="ARBA00012737"/>
    </source>
</evidence>
<dbReference type="InterPro" id="IPR033738">
    <property type="entry name" value="AsnB_N"/>
</dbReference>
<evidence type="ECO:0000313" key="10">
    <source>
        <dbReference type="Proteomes" id="UP001210231"/>
    </source>
</evidence>
<keyword evidence="5" id="KW-0067">ATP-binding</keyword>
<dbReference type="SUPFAM" id="SSF56235">
    <property type="entry name" value="N-terminal nucleophile aminohydrolases (Ntn hydrolases)"/>
    <property type="match status" value="1"/>
</dbReference>
<dbReference type="NCBIfam" id="TIGR01536">
    <property type="entry name" value="asn_synth_AEB"/>
    <property type="match status" value="1"/>
</dbReference>
<dbReference type="Pfam" id="PF13537">
    <property type="entry name" value="GATase_7"/>
    <property type="match status" value="1"/>
</dbReference>
<dbReference type="EC" id="6.3.5.4" evidence="3"/>
<feature type="domain" description="Glutamine amidotransferase type-2" evidence="8">
    <location>
        <begin position="2"/>
        <end position="221"/>
    </location>
</feature>
<sequence length="626" mass="71865">MCGIAGIVSLNNSQQDKQEREYRLNKMIHTVSHRGPGGIANWQDVSGRVGLAHARLSIIDLSSAAAQPLHYLHYTIVFNGEIYNYRELKSELVKQGYLFYNDGDTEVIPAAIDCWGLTNALNKLDGMFAFALYNPKDHSMVLARDRFGEKPLFYTSLNSELYFASEIKSFWSIGLQKEVNQSQLLNFVALGLGQNPTDKTTTFFKNVQALAPGYLCKFNLSENNVFQQKWYVFKPDRRFKINDEAEALDVFKTLLQQSVKLRLRSDVPVGTSLSGGLDSSAIAAFIKQTNIANNFSQKAFTAIFPGFENNEEQYAQSVADSLHLKDFSCEPTASDFENSFSKIAYHQDEPFLSSSIYTQYAVYQLVKKNKVTVLLDGQGADEVLAGYKKYTHWYLQQLVLENPKLLFHELKAFKTNHFIQQNWNYKNFLAALMPNTTARQLAQRNTSLLSQQYLLDRDFVNVNSNIRSLEKPVVKHLNDLLYYNTFQFGLEELLRYADRNSMAHGIEVRLPFLSHQLVEFAMNLHESFKMKDGYSKWILRQTVKNLLPQNIVFRTDKIGFEPPQQLWMQTNRMKDMVMHAKNIAYNNGIITETYKNEMPVAKPAHESNNYDFRILSVAATLYNQEF</sequence>
<keyword evidence="6" id="KW-0315">Glutamine amidotransferase</keyword>
<dbReference type="CDD" id="cd00712">
    <property type="entry name" value="AsnB"/>
    <property type="match status" value="1"/>
</dbReference>
<gene>
    <name evidence="9" type="primary">asnB</name>
    <name evidence="9" type="ORF">O3P16_12265</name>
</gene>
<proteinExistence type="inferred from homology"/>
<dbReference type="PIRSF" id="PIRSF001589">
    <property type="entry name" value="Asn_synthetase_glu-h"/>
    <property type="match status" value="1"/>
</dbReference>
<dbReference type="PROSITE" id="PS51278">
    <property type="entry name" value="GATASE_TYPE_2"/>
    <property type="match status" value="1"/>
</dbReference>
<accession>A0ABT4UL65</accession>
<dbReference type="Proteomes" id="UP001210231">
    <property type="component" value="Unassembled WGS sequence"/>
</dbReference>
<dbReference type="PANTHER" id="PTHR43284">
    <property type="entry name" value="ASPARAGINE SYNTHETASE (GLUTAMINE-HYDROLYZING)"/>
    <property type="match status" value="1"/>
</dbReference>
<dbReference type="SUPFAM" id="SSF52402">
    <property type="entry name" value="Adenine nucleotide alpha hydrolases-like"/>
    <property type="match status" value="1"/>
</dbReference>
<comment type="pathway">
    <text evidence="1">Amino-acid biosynthesis; L-asparagine biosynthesis; L-asparagine from L-aspartate (L-Gln route): step 1/1.</text>
</comment>
<dbReference type="InterPro" id="IPR014729">
    <property type="entry name" value="Rossmann-like_a/b/a_fold"/>
</dbReference>
<evidence type="ECO:0000256" key="5">
    <source>
        <dbReference type="ARBA" id="ARBA00022840"/>
    </source>
</evidence>
<keyword evidence="4" id="KW-0547">Nucleotide-binding</keyword>
<dbReference type="InterPro" id="IPR001962">
    <property type="entry name" value="Asn_synthase"/>
</dbReference>
<evidence type="ECO:0000313" key="9">
    <source>
        <dbReference type="EMBL" id="MDA3615586.1"/>
    </source>
</evidence>
<dbReference type="PANTHER" id="PTHR43284:SF1">
    <property type="entry name" value="ASPARAGINE SYNTHETASE"/>
    <property type="match status" value="1"/>
</dbReference>
<evidence type="ECO:0000256" key="6">
    <source>
        <dbReference type="ARBA" id="ARBA00022962"/>
    </source>
</evidence>
<comment type="catalytic activity">
    <reaction evidence="7">
        <text>L-aspartate + L-glutamine + ATP + H2O = L-asparagine + L-glutamate + AMP + diphosphate + H(+)</text>
        <dbReference type="Rhea" id="RHEA:12228"/>
        <dbReference type="ChEBI" id="CHEBI:15377"/>
        <dbReference type="ChEBI" id="CHEBI:15378"/>
        <dbReference type="ChEBI" id="CHEBI:29985"/>
        <dbReference type="ChEBI" id="CHEBI:29991"/>
        <dbReference type="ChEBI" id="CHEBI:30616"/>
        <dbReference type="ChEBI" id="CHEBI:33019"/>
        <dbReference type="ChEBI" id="CHEBI:58048"/>
        <dbReference type="ChEBI" id="CHEBI:58359"/>
        <dbReference type="ChEBI" id="CHEBI:456215"/>
        <dbReference type="EC" id="6.3.5.4"/>
    </reaction>
</comment>
<evidence type="ECO:0000256" key="4">
    <source>
        <dbReference type="ARBA" id="ARBA00022741"/>
    </source>
</evidence>